<evidence type="ECO:0000256" key="3">
    <source>
        <dbReference type="ARBA" id="ARBA00022723"/>
    </source>
</evidence>
<dbReference type="AlphaFoldDB" id="A0A520ME28"/>
<dbReference type="GO" id="GO:0046872">
    <property type="term" value="F:metal ion binding"/>
    <property type="evidence" value="ECO:0007669"/>
    <property type="project" value="UniProtKB-KW"/>
</dbReference>
<reference evidence="7 8" key="1">
    <citation type="submission" date="2019-02" db="EMBL/GenBank/DDBJ databases">
        <title>Prokaryotic population dynamics and viral predation in marine succession experiment using metagenomics: the confinement effect.</title>
        <authorList>
            <person name="Haro-Moreno J.M."/>
            <person name="Rodriguez-Valera F."/>
            <person name="Lopez-Perez M."/>
        </authorList>
    </citation>
    <scope>NUCLEOTIDE SEQUENCE [LARGE SCALE GENOMIC DNA]</scope>
    <source>
        <strain evidence="7">MED-G170</strain>
    </source>
</reference>
<dbReference type="InterPro" id="IPR001261">
    <property type="entry name" value="ArgE/DapE_CS"/>
</dbReference>
<dbReference type="PANTHER" id="PTHR45962">
    <property type="entry name" value="N-FATTY-ACYL-AMINO ACID SYNTHASE/HYDROLASE PM20D1"/>
    <property type="match status" value="1"/>
</dbReference>
<dbReference type="InterPro" id="IPR047177">
    <property type="entry name" value="Pept_M20A"/>
</dbReference>
<dbReference type="NCBIfam" id="NF006596">
    <property type="entry name" value="PRK09133.1"/>
    <property type="match status" value="1"/>
</dbReference>
<dbReference type="SUPFAM" id="SSF53187">
    <property type="entry name" value="Zn-dependent exopeptidases"/>
    <property type="match status" value="1"/>
</dbReference>
<dbReference type="GO" id="GO:0006508">
    <property type="term" value="P:proteolysis"/>
    <property type="evidence" value="ECO:0007669"/>
    <property type="project" value="UniProtKB-KW"/>
</dbReference>
<dbReference type="SUPFAM" id="SSF55031">
    <property type="entry name" value="Bacterial exopeptidase dimerisation domain"/>
    <property type="match status" value="1"/>
</dbReference>
<sequence length="502" mass="55014">MMRNITWVGRVIVSVVCGLGILPQLAMAKSTVDDVCSVDSSTDDFRARLSELPAAGSALYDAGKLTSHQQLARDVLAELINIDTTDATGDNTRAARVVAARFRRAGYGDQDVKILSPAPRKGNLVVRFQGSDKRCKPLLLLAHLDVVNADRAAWERDPFEFVEEDGYLYGRGVSDDKDEAAIHVANMLRLQAEGFQPRRTIIVALTSDEEGGDYNGVQWLLREHPKLLKAAIVLNEGGGGLLFEGKRLANEVQASEKGYQTYEMVFQSPGGHSSMPSRNNAIVAAGAAMVAFDQYRFPIKLNAVTRNFFARSAPLYNGQIRWAMESILQDPPPPKAVEILSEMPFYNASLRTTCVPTMVQGGHAENALPHSVTVTVNCRLLPTESRDNVTQTLASLVGDDVDLNAKPNDNVAPGISMQTEVLDAIEAVSRSVWPEVPSVPIMGPGGTDSRFFRSEGIPVYGVNGVFIDVEDDRAHARNERIRSRSFYEGLEFMYRLTKALSE</sequence>
<name>A0A520ME28_9GAMM</name>
<evidence type="ECO:0000256" key="5">
    <source>
        <dbReference type="ARBA" id="ARBA00022833"/>
    </source>
</evidence>
<comment type="similarity">
    <text evidence="1">Belongs to the peptidase M20A family.</text>
</comment>
<dbReference type="InterPro" id="IPR036264">
    <property type="entry name" value="Bact_exopeptidase_dim_dom"/>
</dbReference>
<dbReference type="Pfam" id="PF07687">
    <property type="entry name" value="M20_dimer"/>
    <property type="match status" value="1"/>
</dbReference>
<evidence type="ECO:0000256" key="1">
    <source>
        <dbReference type="ARBA" id="ARBA00006247"/>
    </source>
</evidence>
<dbReference type="PANTHER" id="PTHR45962:SF1">
    <property type="entry name" value="N-FATTY-ACYL-AMINO ACID SYNTHASE_HYDROLASE PM20D1"/>
    <property type="match status" value="1"/>
</dbReference>
<keyword evidence="4 7" id="KW-0378">Hydrolase</keyword>
<evidence type="ECO:0000259" key="6">
    <source>
        <dbReference type="Pfam" id="PF07687"/>
    </source>
</evidence>
<dbReference type="GO" id="GO:0008233">
    <property type="term" value="F:peptidase activity"/>
    <property type="evidence" value="ECO:0007669"/>
    <property type="project" value="UniProtKB-KW"/>
</dbReference>
<dbReference type="Proteomes" id="UP000315889">
    <property type="component" value="Unassembled WGS sequence"/>
</dbReference>
<dbReference type="Gene3D" id="1.10.150.900">
    <property type="match status" value="1"/>
</dbReference>
<dbReference type="Gene3D" id="3.30.70.360">
    <property type="match status" value="1"/>
</dbReference>
<dbReference type="PROSITE" id="PS00758">
    <property type="entry name" value="ARGE_DAPE_CPG2_1"/>
    <property type="match status" value="1"/>
</dbReference>
<dbReference type="Gene3D" id="3.40.630.10">
    <property type="entry name" value="Zn peptidases"/>
    <property type="match status" value="1"/>
</dbReference>
<keyword evidence="5" id="KW-0862">Zinc</keyword>
<protein>
    <submittedName>
        <fullName evidence="7">M20/M25/M40 family metallo-hydrolase</fullName>
    </submittedName>
</protein>
<proteinExistence type="inferred from homology"/>
<accession>A0A520ME28</accession>
<organism evidence="7 8">
    <name type="scientific">SAR92 clade bacterium</name>
    <dbReference type="NCBI Taxonomy" id="2315479"/>
    <lineage>
        <taxon>Bacteria</taxon>
        <taxon>Pseudomonadati</taxon>
        <taxon>Pseudomonadota</taxon>
        <taxon>Gammaproteobacteria</taxon>
        <taxon>Cellvibrionales</taxon>
        <taxon>Porticoccaceae</taxon>
        <taxon>SAR92 clade</taxon>
    </lineage>
</organism>
<evidence type="ECO:0000256" key="2">
    <source>
        <dbReference type="ARBA" id="ARBA00022670"/>
    </source>
</evidence>
<comment type="caution">
    <text evidence="7">The sequence shown here is derived from an EMBL/GenBank/DDBJ whole genome shotgun (WGS) entry which is preliminary data.</text>
</comment>
<dbReference type="InterPro" id="IPR011650">
    <property type="entry name" value="Peptidase_M20_dimer"/>
</dbReference>
<evidence type="ECO:0000256" key="4">
    <source>
        <dbReference type="ARBA" id="ARBA00022801"/>
    </source>
</evidence>
<keyword evidence="3" id="KW-0479">Metal-binding</keyword>
<feature type="domain" description="Peptidase M20 dimerisation" evidence="6">
    <location>
        <begin position="255"/>
        <end position="398"/>
    </location>
</feature>
<dbReference type="Pfam" id="PF01546">
    <property type="entry name" value="Peptidase_M20"/>
    <property type="match status" value="1"/>
</dbReference>
<dbReference type="EMBL" id="SHBP01000011">
    <property type="protein sequence ID" value="RZO19483.1"/>
    <property type="molecule type" value="Genomic_DNA"/>
</dbReference>
<evidence type="ECO:0000313" key="7">
    <source>
        <dbReference type="EMBL" id="RZO19483.1"/>
    </source>
</evidence>
<dbReference type="InterPro" id="IPR002933">
    <property type="entry name" value="Peptidase_M20"/>
</dbReference>
<evidence type="ECO:0000313" key="8">
    <source>
        <dbReference type="Proteomes" id="UP000315889"/>
    </source>
</evidence>
<keyword evidence="2" id="KW-0645">Protease</keyword>
<gene>
    <name evidence="7" type="ORF">EVB03_07815</name>
</gene>